<dbReference type="GO" id="GO:0004497">
    <property type="term" value="F:monooxygenase activity"/>
    <property type="evidence" value="ECO:0007669"/>
    <property type="project" value="UniProtKB-KW"/>
</dbReference>
<comment type="caution">
    <text evidence="9">The sequence shown here is derived from an EMBL/GenBank/DDBJ whole genome shotgun (WGS) entry which is preliminary data.</text>
</comment>
<evidence type="ECO:0000256" key="7">
    <source>
        <dbReference type="PIRSR" id="PIRSR602401-1"/>
    </source>
</evidence>
<dbReference type="InterPro" id="IPR036396">
    <property type="entry name" value="Cyt_P450_sf"/>
</dbReference>
<evidence type="ECO:0000256" key="1">
    <source>
        <dbReference type="ARBA" id="ARBA00010617"/>
    </source>
</evidence>
<dbReference type="OrthoDB" id="1470350at2759"/>
<dbReference type="Gene3D" id="1.10.630.10">
    <property type="entry name" value="Cytochrome P450"/>
    <property type="match status" value="1"/>
</dbReference>
<evidence type="ECO:0000256" key="5">
    <source>
        <dbReference type="ARBA" id="ARBA00023004"/>
    </source>
</evidence>
<dbReference type="PROSITE" id="PS00086">
    <property type="entry name" value="CYTOCHROME_P450"/>
    <property type="match status" value="1"/>
</dbReference>
<comment type="cofactor">
    <cofactor evidence="7">
        <name>heme</name>
        <dbReference type="ChEBI" id="CHEBI:30413"/>
    </cofactor>
</comment>
<dbReference type="GO" id="GO:0005506">
    <property type="term" value="F:iron ion binding"/>
    <property type="evidence" value="ECO:0007669"/>
    <property type="project" value="InterPro"/>
</dbReference>
<evidence type="ECO:0000313" key="10">
    <source>
        <dbReference type="Proteomes" id="UP001153678"/>
    </source>
</evidence>
<dbReference type="PANTHER" id="PTHR24291:SF50">
    <property type="entry name" value="BIFUNCTIONAL ALBAFLAVENONE MONOOXYGENASE_TERPENE SYNTHASE"/>
    <property type="match status" value="1"/>
</dbReference>
<gene>
    <name evidence="9" type="ORF">FWILDA_LOCUS602</name>
</gene>
<evidence type="ECO:0000256" key="8">
    <source>
        <dbReference type="RuleBase" id="RU000461"/>
    </source>
</evidence>
<sequence length="201" mass="22921">MTLTTAGHEAINSSMSWALYLLAQHPHEQDLLREELVRAFPDKSNFNPTFDEINTLEYLNCIVKEVLRLYPILTTLQRVNAKDQTFGEYFIPKGTTLDIPIFTLHRLPSIWGPTADIFDPKRWLNPSLIKDVTNYNYLPFSAGIRFCLGHKIGLIEIKILLSVLIRNFVFQTVKGFPLKKKAGFVSKPDSSLKLAVSKVEI</sequence>
<proteinExistence type="inferred from homology"/>
<evidence type="ECO:0000256" key="6">
    <source>
        <dbReference type="ARBA" id="ARBA00023033"/>
    </source>
</evidence>
<dbReference type="GO" id="GO:0016705">
    <property type="term" value="F:oxidoreductase activity, acting on paired donors, with incorporation or reduction of molecular oxygen"/>
    <property type="evidence" value="ECO:0007669"/>
    <property type="project" value="InterPro"/>
</dbReference>
<evidence type="ECO:0000256" key="2">
    <source>
        <dbReference type="ARBA" id="ARBA00022617"/>
    </source>
</evidence>
<dbReference type="Pfam" id="PF00067">
    <property type="entry name" value="p450"/>
    <property type="match status" value="1"/>
</dbReference>
<protein>
    <submittedName>
        <fullName evidence="9">13025_t:CDS:1</fullName>
    </submittedName>
</protein>
<accession>A0A9W4SBP9</accession>
<name>A0A9W4SBP9_9GLOM</name>
<dbReference type="EMBL" id="CAMKVN010000041">
    <property type="protein sequence ID" value="CAI2162522.1"/>
    <property type="molecule type" value="Genomic_DNA"/>
</dbReference>
<evidence type="ECO:0000313" key="9">
    <source>
        <dbReference type="EMBL" id="CAI2162522.1"/>
    </source>
</evidence>
<dbReference type="InterPro" id="IPR002401">
    <property type="entry name" value="Cyt_P450_E_grp-I"/>
</dbReference>
<dbReference type="AlphaFoldDB" id="A0A9W4SBP9"/>
<reference evidence="9" key="1">
    <citation type="submission" date="2022-08" db="EMBL/GenBank/DDBJ databases">
        <authorList>
            <person name="Kallberg Y."/>
            <person name="Tangrot J."/>
            <person name="Rosling A."/>
        </authorList>
    </citation>
    <scope>NUCLEOTIDE SEQUENCE</scope>
    <source>
        <strain evidence="9">Wild A</strain>
    </source>
</reference>
<evidence type="ECO:0000256" key="3">
    <source>
        <dbReference type="ARBA" id="ARBA00022723"/>
    </source>
</evidence>
<dbReference type="InterPro" id="IPR001128">
    <property type="entry name" value="Cyt_P450"/>
</dbReference>
<dbReference type="PRINTS" id="PR00385">
    <property type="entry name" value="P450"/>
</dbReference>
<organism evidence="9 10">
    <name type="scientific">Funneliformis geosporum</name>
    <dbReference type="NCBI Taxonomy" id="1117311"/>
    <lineage>
        <taxon>Eukaryota</taxon>
        <taxon>Fungi</taxon>
        <taxon>Fungi incertae sedis</taxon>
        <taxon>Mucoromycota</taxon>
        <taxon>Glomeromycotina</taxon>
        <taxon>Glomeromycetes</taxon>
        <taxon>Glomerales</taxon>
        <taxon>Glomeraceae</taxon>
        <taxon>Funneliformis</taxon>
    </lineage>
</organism>
<dbReference type="GO" id="GO:0020037">
    <property type="term" value="F:heme binding"/>
    <property type="evidence" value="ECO:0007669"/>
    <property type="project" value="InterPro"/>
</dbReference>
<feature type="binding site" description="axial binding residue" evidence="7">
    <location>
        <position position="147"/>
    </location>
    <ligand>
        <name>heme</name>
        <dbReference type="ChEBI" id="CHEBI:30413"/>
    </ligand>
    <ligandPart>
        <name>Fe</name>
        <dbReference type="ChEBI" id="CHEBI:18248"/>
    </ligandPart>
</feature>
<keyword evidence="4 8" id="KW-0560">Oxidoreductase</keyword>
<keyword evidence="5 7" id="KW-0408">Iron</keyword>
<dbReference type="Proteomes" id="UP001153678">
    <property type="component" value="Unassembled WGS sequence"/>
</dbReference>
<dbReference type="InterPro" id="IPR017972">
    <property type="entry name" value="Cyt_P450_CS"/>
</dbReference>
<dbReference type="PANTHER" id="PTHR24291">
    <property type="entry name" value="CYTOCHROME P450 FAMILY 4"/>
    <property type="match status" value="1"/>
</dbReference>
<keyword evidence="10" id="KW-1185">Reference proteome</keyword>
<dbReference type="InterPro" id="IPR050196">
    <property type="entry name" value="Cytochrome_P450_Monoox"/>
</dbReference>
<keyword evidence="2 7" id="KW-0349">Heme</keyword>
<evidence type="ECO:0000256" key="4">
    <source>
        <dbReference type="ARBA" id="ARBA00023002"/>
    </source>
</evidence>
<comment type="similarity">
    <text evidence="1 8">Belongs to the cytochrome P450 family.</text>
</comment>
<keyword evidence="3 7" id="KW-0479">Metal-binding</keyword>
<dbReference type="PRINTS" id="PR00463">
    <property type="entry name" value="EP450I"/>
</dbReference>
<keyword evidence="6 8" id="KW-0503">Monooxygenase</keyword>
<dbReference type="SUPFAM" id="SSF48264">
    <property type="entry name" value="Cytochrome P450"/>
    <property type="match status" value="1"/>
</dbReference>